<accession>A0A1I3VWV0</accession>
<reference evidence="2 3" key="1">
    <citation type="submission" date="2016-10" db="EMBL/GenBank/DDBJ databases">
        <authorList>
            <person name="Varghese N."/>
            <person name="Submissions S."/>
        </authorList>
    </citation>
    <scope>NUCLEOTIDE SEQUENCE [LARGE SCALE GENOMIC DNA]</scope>
    <source>
        <strain evidence="2 3">DSM 16392</strain>
    </source>
</reference>
<dbReference type="InterPro" id="IPR036291">
    <property type="entry name" value="NAD(P)-bd_dom_sf"/>
</dbReference>
<comment type="caution">
    <text evidence="2">The sequence shown here is derived from an EMBL/GenBank/DDBJ whole genome shotgun (WGS) entry which is preliminary data.</text>
</comment>
<proteinExistence type="predicted"/>
<dbReference type="NCBIfam" id="NF004846">
    <property type="entry name" value="PRK06197.1"/>
    <property type="match status" value="1"/>
</dbReference>
<gene>
    <name evidence="2" type="ORF">SAMN04488518_101674</name>
</gene>
<evidence type="ECO:0000313" key="3">
    <source>
        <dbReference type="Proteomes" id="UP000199598"/>
    </source>
</evidence>
<dbReference type="SUPFAM" id="SSF51735">
    <property type="entry name" value="NAD(P)-binding Rossmann-fold domains"/>
    <property type="match status" value="1"/>
</dbReference>
<dbReference type="Pfam" id="PF00106">
    <property type="entry name" value="adh_short"/>
    <property type="match status" value="1"/>
</dbReference>
<organism evidence="2 3">
    <name type="scientific">Pseudovibrio ascidiaceicola</name>
    <dbReference type="NCBI Taxonomy" id="285279"/>
    <lineage>
        <taxon>Bacteria</taxon>
        <taxon>Pseudomonadati</taxon>
        <taxon>Pseudomonadota</taxon>
        <taxon>Alphaproteobacteria</taxon>
        <taxon>Hyphomicrobiales</taxon>
        <taxon>Stappiaceae</taxon>
        <taxon>Pseudovibrio</taxon>
    </lineage>
</organism>
<dbReference type="Proteomes" id="UP000199598">
    <property type="component" value="Unassembled WGS sequence"/>
</dbReference>
<keyword evidence="3" id="KW-1185">Reference proteome</keyword>
<dbReference type="PRINTS" id="PR00081">
    <property type="entry name" value="GDHRDH"/>
</dbReference>
<dbReference type="RefSeq" id="WP_093516682.1">
    <property type="nucleotide sequence ID" value="NZ_FOSK01000001.1"/>
</dbReference>
<evidence type="ECO:0000256" key="1">
    <source>
        <dbReference type="ARBA" id="ARBA00023002"/>
    </source>
</evidence>
<evidence type="ECO:0000313" key="2">
    <source>
        <dbReference type="EMBL" id="SFJ99715.1"/>
    </source>
</evidence>
<protein>
    <submittedName>
        <fullName evidence="2">NAD(P)-dependent dehydrogenase, short-chain alcohol dehydrogenase family</fullName>
    </submittedName>
</protein>
<dbReference type="Gene3D" id="3.40.50.720">
    <property type="entry name" value="NAD(P)-binding Rossmann-like Domain"/>
    <property type="match status" value="1"/>
</dbReference>
<dbReference type="CDD" id="cd05327">
    <property type="entry name" value="retinol-DH_like_SDR_c_like"/>
    <property type="match status" value="1"/>
</dbReference>
<dbReference type="EMBL" id="FOSK01000001">
    <property type="protein sequence ID" value="SFJ99715.1"/>
    <property type="molecule type" value="Genomic_DNA"/>
</dbReference>
<sequence>MQQQPNNKNSQDLAGKTAVVTGGNIGLGFQSTLELARRGAHVVIACRSIEKGETAITRVRQKVSSASLEVLPLNLTDRKSIHRFAKAFTTKHQQLDILLNNAGVVNLEQRMHTKEGWEMHMATNHLGHFLLTGLLFETLLATPNARVVTVSSGGYRAAKLDLEDLHSEKRPYSRLGFYGNSKLANLLFMFALQRRFEAAGSSAKSVSAHPGLTATERQQSIGMGGWLSRFLARPVEFGCRPQLAAATAPDIAECAFLGPRFGLWGNPSPVKLSGPVVDAELQEKLWALSEKLTEFKYVKASDTA</sequence>
<dbReference type="PANTHER" id="PTHR43157">
    <property type="entry name" value="PHOSPHATIDYLINOSITOL-GLYCAN BIOSYNTHESIS CLASS F PROTEIN-RELATED"/>
    <property type="match status" value="1"/>
</dbReference>
<dbReference type="InterPro" id="IPR002347">
    <property type="entry name" value="SDR_fam"/>
</dbReference>
<dbReference type="PANTHER" id="PTHR43157:SF31">
    <property type="entry name" value="PHOSPHATIDYLINOSITOL-GLYCAN BIOSYNTHESIS CLASS F PROTEIN"/>
    <property type="match status" value="1"/>
</dbReference>
<name>A0A1I3VWV0_9HYPH</name>
<keyword evidence="1" id="KW-0560">Oxidoreductase</keyword>